<accession>A0A8S1AQR5</accession>
<proteinExistence type="predicted"/>
<evidence type="ECO:0000313" key="2">
    <source>
        <dbReference type="EMBL" id="CAB3247246.1"/>
    </source>
</evidence>
<dbReference type="EMBL" id="CADEBC010000530">
    <property type="protein sequence ID" value="CAB3247246.1"/>
    <property type="molecule type" value="Genomic_DNA"/>
</dbReference>
<keyword evidence="3" id="KW-1185">Reference proteome</keyword>
<protein>
    <submittedName>
        <fullName evidence="2">Uncharacterized protein</fullName>
    </submittedName>
</protein>
<comment type="caution">
    <text evidence="2">The sequence shown here is derived from an EMBL/GenBank/DDBJ whole genome shotgun (WGS) entry which is preliminary data.</text>
</comment>
<gene>
    <name evidence="2" type="ORF">APLA_LOCUS11246</name>
</gene>
<dbReference type="OrthoDB" id="7468851at2759"/>
<dbReference type="AlphaFoldDB" id="A0A8S1AQR5"/>
<feature type="compositionally biased region" description="Low complexity" evidence="1">
    <location>
        <begin position="154"/>
        <end position="164"/>
    </location>
</feature>
<feature type="compositionally biased region" description="Basic and acidic residues" evidence="1">
    <location>
        <begin position="135"/>
        <end position="145"/>
    </location>
</feature>
<evidence type="ECO:0000313" key="3">
    <source>
        <dbReference type="Proteomes" id="UP000494106"/>
    </source>
</evidence>
<feature type="region of interest" description="Disordered" evidence="1">
    <location>
        <begin position="118"/>
        <end position="185"/>
    </location>
</feature>
<reference evidence="2 3" key="1">
    <citation type="submission" date="2020-04" db="EMBL/GenBank/DDBJ databases">
        <authorList>
            <person name="Wallbank WR R."/>
            <person name="Pardo Diaz C."/>
            <person name="Kozak K."/>
            <person name="Martin S."/>
            <person name="Jiggins C."/>
            <person name="Moest M."/>
            <person name="Warren A I."/>
            <person name="Byers J.R.P. K."/>
            <person name="Montejo-Kovacevich G."/>
            <person name="Yen C E."/>
        </authorList>
    </citation>
    <scope>NUCLEOTIDE SEQUENCE [LARGE SCALE GENOMIC DNA]</scope>
</reference>
<evidence type="ECO:0000256" key="1">
    <source>
        <dbReference type="SAM" id="MobiDB-lite"/>
    </source>
</evidence>
<name>A0A8S1AQR5_ARCPL</name>
<dbReference type="Proteomes" id="UP000494106">
    <property type="component" value="Unassembled WGS sequence"/>
</dbReference>
<feature type="compositionally biased region" description="Polar residues" evidence="1">
    <location>
        <begin position="118"/>
        <end position="130"/>
    </location>
</feature>
<feature type="compositionally biased region" description="Low complexity" evidence="1">
    <location>
        <begin position="174"/>
        <end position="185"/>
    </location>
</feature>
<organism evidence="2 3">
    <name type="scientific">Arctia plantaginis</name>
    <name type="common">Wood tiger moth</name>
    <name type="synonym">Phalaena plantaginis</name>
    <dbReference type="NCBI Taxonomy" id="874455"/>
    <lineage>
        <taxon>Eukaryota</taxon>
        <taxon>Metazoa</taxon>
        <taxon>Ecdysozoa</taxon>
        <taxon>Arthropoda</taxon>
        <taxon>Hexapoda</taxon>
        <taxon>Insecta</taxon>
        <taxon>Pterygota</taxon>
        <taxon>Neoptera</taxon>
        <taxon>Endopterygota</taxon>
        <taxon>Lepidoptera</taxon>
        <taxon>Glossata</taxon>
        <taxon>Ditrysia</taxon>
        <taxon>Noctuoidea</taxon>
        <taxon>Erebidae</taxon>
        <taxon>Arctiinae</taxon>
        <taxon>Arctia</taxon>
    </lineage>
</organism>
<sequence length="247" mass="27729">MSFESEEKVMFTDTDTSEDQKACIISPEIIRKSSVPDLLNTSWDPSFHTIHDIKEKDYNKTPPFVSVMITDDTDHPCHELGNITNSSTQTEPYVSLPVNSSYVDVSLSFNKDFNSYDSVSNDNSEQSLGSKRNRRDSSDAEYKEARPKKKTKCTDSCSSSTSDLTDSKHKLGPSMSSSVLSSNSEASFKSINSNHSYKIRKRRLKSESNLFKDALQRSRRTTFSVLHSGNLLSGKKLQPIQSLCLKN</sequence>